<dbReference type="NCBIfam" id="TIGR04222">
    <property type="entry name" value="near_uncomplex"/>
    <property type="match status" value="1"/>
</dbReference>
<protein>
    <recommendedName>
        <fullName evidence="4">TIGR04222 domain-containing membrane protein</fullName>
    </recommendedName>
</protein>
<dbReference type="EMBL" id="AP027142">
    <property type="protein sequence ID" value="BDV34211.1"/>
    <property type="molecule type" value="Genomic_DNA"/>
</dbReference>
<feature type="transmembrane region" description="Helical" evidence="1">
    <location>
        <begin position="158"/>
        <end position="176"/>
    </location>
</feature>
<keyword evidence="1" id="KW-1133">Transmembrane helix</keyword>
<organism evidence="2 3">
    <name type="scientific">Methylocystis iwaonis</name>
    <dbReference type="NCBI Taxonomy" id="2885079"/>
    <lineage>
        <taxon>Bacteria</taxon>
        <taxon>Pseudomonadati</taxon>
        <taxon>Pseudomonadota</taxon>
        <taxon>Alphaproteobacteria</taxon>
        <taxon>Hyphomicrobiales</taxon>
        <taxon>Methylocystaceae</taxon>
        <taxon>Methylocystis</taxon>
    </lineage>
</organism>
<gene>
    <name evidence="2" type="ORF">SS37A_17400</name>
</gene>
<dbReference type="Proteomes" id="UP001317629">
    <property type="component" value="Chromosome"/>
</dbReference>
<keyword evidence="1" id="KW-0812">Transmembrane</keyword>
<feature type="transmembrane region" description="Helical" evidence="1">
    <location>
        <begin position="182"/>
        <end position="204"/>
    </location>
</feature>
<keyword evidence="3" id="KW-1185">Reference proteome</keyword>
<accession>A0ABN6VGC0</accession>
<dbReference type="InterPro" id="IPR026467">
    <property type="entry name" value="Ser/Gly_Cys_C_dom"/>
</dbReference>
<keyword evidence="1" id="KW-0472">Membrane</keyword>
<proteinExistence type="predicted"/>
<sequence>MENVLSLPGPDFLNVYGVVVILTLAAAWLVIRFADRTGDHPPPVPQSPDAVDVAFLQGGVNQVIRTLCYDLVQHGYAALAKDDRVVPTGKKPEPGALNPLQIRVLQMIQASPKAHELFSNRAARKELLQLLDPVHARLAAQGLVKPESVKAWRTRAQLFGTLTLLGFAGAKIYVALSTGHTNVSYLIFLSIASVAALFALAYVTTRSHASRRGRAYLEAMELAYRPRLDAALLAVGAPTQTKAFEGASLFLLGLYGFSALRGTADAAFARHFKRASSESGGSCGSSCSGSCGNGDSGSGCGGCGGGGD</sequence>
<reference evidence="2 3" key="1">
    <citation type="journal article" date="2023" name="Int. J. Syst. Evol. Microbiol.">
        <title>Methylocystis iwaonis sp. nov., a type II methane-oxidizing bacterium from surface soil of a rice paddy field in Japan, and emended description of the genus Methylocystis (ex Whittenbury et al. 1970) Bowman et al. 1993.</title>
        <authorList>
            <person name="Kaise H."/>
            <person name="Sawadogo J.B."/>
            <person name="Alam M.S."/>
            <person name="Ueno C."/>
            <person name="Dianou D."/>
            <person name="Shinjo R."/>
            <person name="Asakawa S."/>
        </authorList>
    </citation>
    <scope>NUCLEOTIDE SEQUENCE [LARGE SCALE GENOMIC DNA]</scope>
    <source>
        <strain evidence="2 3">SS37A-Re</strain>
    </source>
</reference>
<evidence type="ECO:0008006" key="4">
    <source>
        <dbReference type="Google" id="ProtNLM"/>
    </source>
</evidence>
<evidence type="ECO:0000313" key="2">
    <source>
        <dbReference type="EMBL" id="BDV34211.1"/>
    </source>
</evidence>
<evidence type="ECO:0000313" key="3">
    <source>
        <dbReference type="Proteomes" id="UP001317629"/>
    </source>
</evidence>
<name>A0ABN6VGC0_9HYPH</name>
<dbReference type="RefSeq" id="WP_281931852.1">
    <property type="nucleotide sequence ID" value="NZ_AP027142.1"/>
</dbReference>
<evidence type="ECO:0000256" key="1">
    <source>
        <dbReference type="SAM" id="Phobius"/>
    </source>
</evidence>
<feature type="transmembrane region" description="Helical" evidence="1">
    <location>
        <begin position="12"/>
        <end position="31"/>
    </location>
</feature>